<evidence type="ECO:0000256" key="6">
    <source>
        <dbReference type="ARBA" id="ARBA00022989"/>
    </source>
</evidence>
<comment type="similarity">
    <text evidence="2">Belongs to the autoinducer-2 exporter (AI-2E) (TC 2.A.86) family.</text>
</comment>
<gene>
    <name evidence="9" type="ORF">E0F26_05515</name>
</gene>
<keyword evidence="3" id="KW-0813">Transport</keyword>
<sequence length="351" mass="38333">MIDTIKQWYEQHLTHKESVILVIIMALTFLLLTTMGDVLMPVFVALILAYLMQGVADRLVGWGLNETLALAGSAFLFLGIFTGFTVGLAPLVWRQLGSLIREAPAMVEAVQTEVAGIVAKYPTMIEQAPIDELMSTLQGQVASFGQAALGFGLSSIPGVLTFAIYMVLIPLMVFFFLKDREVILQWVLNFFPTERPQLDQIGRLMNVQIANYVRGKGIEISIIGAVSYAAFTTFDLNYTALLALLVGLSVIVPYIGAFLVTIPVMLVALLQFGLAGDFYWVVGLYMLIQVLDGNVLVPLLFSEAVNLHPVAIIIAVLVFGGLWGVWGVFFAIPLATLCNVLLVSWPKAATE</sequence>
<protein>
    <submittedName>
        <fullName evidence="9">AI-2E family transporter</fullName>
    </submittedName>
</protein>
<keyword evidence="5 8" id="KW-0812">Transmembrane</keyword>
<keyword evidence="10" id="KW-1185">Reference proteome</keyword>
<dbReference type="PANTHER" id="PTHR21716">
    <property type="entry name" value="TRANSMEMBRANE PROTEIN"/>
    <property type="match status" value="1"/>
</dbReference>
<dbReference type="Pfam" id="PF01594">
    <property type="entry name" value="AI-2E_transport"/>
    <property type="match status" value="1"/>
</dbReference>
<dbReference type="PANTHER" id="PTHR21716:SF53">
    <property type="entry name" value="PERMEASE PERM-RELATED"/>
    <property type="match status" value="1"/>
</dbReference>
<evidence type="ECO:0000313" key="9">
    <source>
        <dbReference type="EMBL" id="UZP74233.1"/>
    </source>
</evidence>
<keyword evidence="6 8" id="KW-1133">Transmembrane helix</keyword>
<dbReference type="EMBL" id="CP036501">
    <property type="protein sequence ID" value="UZP74233.1"/>
    <property type="molecule type" value="Genomic_DNA"/>
</dbReference>
<feature type="transmembrane region" description="Helical" evidence="8">
    <location>
        <begin position="70"/>
        <end position="93"/>
    </location>
</feature>
<evidence type="ECO:0000256" key="2">
    <source>
        <dbReference type="ARBA" id="ARBA00009773"/>
    </source>
</evidence>
<dbReference type="Proteomes" id="UP001317963">
    <property type="component" value="Chromosome"/>
</dbReference>
<feature type="transmembrane region" description="Helical" evidence="8">
    <location>
        <begin position="278"/>
        <end position="301"/>
    </location>
</feature>
<evidence type="ECO:0000256" key="5">
    <source>
        <dbReference type="ARBA" id="ARBA00022692"/>
    </source>
</evidence>
<dbReference type="InterPro" id="IPR002549">
    <property type="entry name" value="AI-2E-like"/>
</dbReference>
<feature type="transmembrane region" description="Helical" evidence="8">
    <location>
        <begin position="307"/>
        <end position="332"/>
    </location>
</feature>
<evidence type="ECO:0000256" key="8">
    <source>
        <dbReference type="SAM" id="Phobius"/>
    </source>
</evidence>
<keyword evidence="7 8" id="KW-0472">Membrane</keyword>
<evidence type="ECO:0000256" key="3">
    <source>
        <dbReference type="ARBA" id="ARBA00022448"/>
    </source>
</evidence>
<comment type="subcellular location">
    <subcellularLocation>
        <location evidence="1">Cell membrane</location>
        <topology evidence="1">Multi-pass membrane protein</topology>
    </subcellularLocation>
</comment>
<evidence type="ECO:0000256" key="7">
    <source>
        <dbReference type="ARBA" id="ARBA00023136"/>
    </source>
</evidence>
<accession>A0ABY6Q737</accession>
<reference evidence="9 10" key="1">
    <citation type="submission" date="2019-02" db="EMBL/GenBank/DDBJ databases">
        <title>Halieaceae_genomes.</title>
        <authorList>
            <person name="Li S.-H."/>
        </authorList>
    </citation>
    <scope>NUCLEOTIDE SEQUENCE [LARGE SCALE GENOMIC DNA]</scope>
    <source>
        <strain evidence="9 10">JH123</strain>
    </source>
</reference>
<keyword evidence="4" id="KW-1003">Cell membrane</keyword>
<evidence type="ECO:0000256" key="4">
    <source>
        <dbReference type="ARBA" id="ARBA00022475"/>
    </source>
</evidence>
<dbReference type="RefSeq" id="WP_279243046.1">
    <property type="nucleotide sequence ID" value="NZ_CP036501.1"/>
</dbReference>
<name>A0ABY6Q737_9GAMM</name>
<proteinExistence type="inferred from homology"/>
<feature type="transmembrane region" description="Helical" evidence="8">
    <location>
        <begin position="20"/>
        <end position="50"/>
    </location>
</feature>
<evidence type="ECO:0000313" key="10">
    <source>
        <dbReference type="Proteomes" id="UP001317963"/>
    </source>
</evidence>
<organism evidence="9 10">
    <name type="scientific">Candidatus Paraluminiphilus aquimaris</name>
    <dbReference type="NCBI Taxonomy" id="2518994"/>
    <lineage>
        <taxon>Bacteria</taxon>
        <taxon>Pseudomonadati</taxon>
        <taxon>Pseudomonadota</taxon>
        <taxon>Gammaproteobacteria</taxon>
        <taxon>Cellvibrionales</taxon>
        <taxon>Halieaceae</taxon>
        <taxon>Candidatus Paraluminiphilus</taxon>
    </lineage>
</organism>
<feature type="transmembrane region" description="Helical" evidence="8">
    <location>
        <begin position="241"/>
        <end position="266"/>
    </location>
</feature>
<evidence type="ECO:0000256" key="1">
    <source>
        <dbReference type="ARBA" id="ARBA00004651"/>
    </source>
</evidence>